<reference evidence="1" key="1">
    <citation type="submission" date="2022-08" db="EMBL/GenBank/DDBJ databases">
        <title>Genome sequencing of akame (Lates japonicus).</title>
        <authorList>
            <person name="Hashiguchi Y."/>
            <person name="Takahashi H."/>
        </authorList>
    </citation>
    <scope>NUCLEOTIDE SEQUENCE</scope>
    <source>
        <strain evidence="1">Kochi</strain>
    </source>
</reference>
<keyword evidence="1" id="KW-0449">Lipoprotein</keyword>
<proteinExistence type="predicted"/>
<keyword evidence="1" id="KW-0675">Receptor</keyword>
<dbReference type="AlphaFoldDB" id="A0AAD3RJV5"/>
<evidence type="ECO:0000313" key="1">
    <source>
        <dbReference type="EMBL" id="GLD71101.1"/>
    </source>
</evidence>
<evidence type="ECO:0000313" key="2">
    <source>
        <dbReference type="Proteomes" id="UP001279410"/>
    </source>
</evidence>
<name>A0AAD3RJV5_LATJO</name>
<sequence>MFDSFRQAALCDLSVKCVCRAQVMNMDGARQAGFLFWSLTPVPSPECEPVPREQRRLRSPLPISLRVQCGCPAGLELIADMRDLHRPEAFLLFSATPTSAASPGDQQQQRGHPLTGVKEAWRCGELSVTVNRIY</sequence>
<gene>
    <name evidence="1" type="ORF">AKAME5_002242200</name>
</gene>
<dbReference type="Proteomes" id="UP001279410">
    <property type="component" value="Unassembled WGS sequence"/>
</dbReference>
<comment type="caution">
    <text evidence="1">The sequence shown here is derived from an EMBL/GenBank/DDBJ whole genome shotgun (WGS) entry which is preliminary data.</text>
</comment>
<keyword evidence="2" id="KW-1185">Reference proteome</keyword>
<accession>A0AAD3RJV5</accession>
<dbReference type="EMBL" id="BRZM01000514">
    <property type="protein sequence ID" value="GLD71101.1"/>
    <property type="molecule type" value="Genomic_DNA"/>
</dbReference>
<organism evidence="1 2">
    <name type="scientific">Lates japonicus</name>
    <name type="common">Japanese lates</name>
    <dbReference type="NCBI Taxonomy" id="270547"/>
    <lineage>
        <taxon>Eukaryota</taxon>
        <taxon>Metazoa</taxon>
        <taxon>Chordata</taxon>
        <taxon>Craniata</taxon>
        <taxon>Vertebrata</taxon>
        <taxon>Euteleostomi</taxon>
        <taxon>Actinopterygii</taxon>
        <taxon>Neopterygii</taxon>
        <taxon>Teleostei</taxon>
        <taxon>Neoteleostei</taxon>
        <taxon>Acanthomorphata</taxon>
        <taxon>Carangaria</taxon>
        <taxon>Carangaria incertae sedis</taxon>
        <taxon>Centropomidae</taxon>
        <taxon>Lates</taxon>
    </lineage>
</organism>
<protein>
    <submittedName>
        <fullName evidence="1">Low-density lipoprotein receptor-related protein 6 isoform X1</fullName>
    </submittedName>
</protein>